<evidence type="ECO:0000313" key="3">
    <source>
        <dbReference type="Proteomes" id="UP000030710"/>
    </source>
</evidence>
<organism evidence="2 3">
    <name type="scientific">Haloquadratum walsbyi J07HQW2</name>
    <dbReference type="NCBI Taxonomy" id="1238425"/>
    <lineage>
        <taxon>Archaea</taxon>
        <taxon>Methanobacteriati</taxon>
        <taxon>Methanobacteriota</taxon>
        <taxon>Stenosarchaea group</taxon>
        <taxon>Halobacteria</taxon>
        <taxon>Halobacteriales</taxon>
        <taxon>Haloferacaceae</taxon>
        <taxon>Haloquadratum</taxon>
    </lineage>
</organism>
<dbReference type="STRING" id="1238425.J07HQW2_02217"/>
<dbReference type="RefSeq" id="WP_021055229.1">
    <property type="nucleotide sequence ID" value="NZ_KE356561.1"/>
</dbReference>
<evidence type="ECO:0000313" key="2">
    <source>
        <dbReference type="EMBL" id="ERG95757.1"/>
    </source>
</evidence>
<name>U1PPR9_9EURY</name>
<dbReference type="InterPro" id="IPR058382">
    <property type="entry name" value="DUF8069"/>
</dbReference>
<evidence type="ECO:0000259" key="1">
    <source>
        <dbReference type="Pfam" id="PF26266"/>
    </source>
</evidence>
<sequence length="98" mass="10676">MSGQDIINDTTSDYDRLETELVAQDRDASRVATADIDEETARRLVGELVEDDVVTPVPDHRILSTSPVALMQQTLSGCAFCDSPPGWARRIRGGETNG</sequence>
<reference evidence="2 3" key="1">
    <citation type="journal article" date="2013" name="PLoS ONE">
        <title>Assembly-driven community genomics of a hypersaline microbial ecosystem.</title>
        <authorList>
            <person name="Podell S."/>
            <person name="Ugalde J.A."/>
            <person name="Narasingarao P."/>
            <person name="Banfield J.F."/>
            <person name="Heidelberg K.B."/>
            <person name="Allen E.E."/>
        </authorList>
    </citation>
    <scope>NUCLEOTIDE SEQUENCE [LARGE SCALE GENOMIC DNA]</scope>
    <source>
        <strain evidence="3">J07HQW2</strain>
    </source>
</reference>
<dbReference type="HOGENOM" id="CLU_2327220_0_0_2"/>
<dbReference type="AlphaFoldDB" id="U1PPR9"/>
<proteinExistence type="predicted"/>
<dbReference type="Proteomes" id="UP000030710">
    <property type="component" value="Unassembled WGS sequence"/>
</dbReference>
<gene>
    <name evidence="2" type="ORF">J07HQW2_02217</name>
</gene>
<feature type="domain" description="DUF8069" evidence="1">
    <location>
        <begin position="1"/>
        <end position="68"/>
    </location>
</feature>
<protein>
    <recommendedName>
        <fullName evidence="1">DUF8069 domain-containing protein</fullName>
    </recommendedName>
</protein>
<dbReference type="eggNOG" id="arCOG04514">
    <property type="taxonomic scope" value="Archaea"/>
</dbReference>
<accession>U1PPR9</accession>
<dbReference type="EMBL" id="KE356561">
    <property type="protein sequence ID" value="ERG95757.1"/>
    <property type="molecule type" value="Genomic_DNA"/>
</dbReference>
<dbReference type="Pfam" id="PF26266">
    <property type="entry name" value="DUF8069"/>
    <property type="match status" value="1"/>
</dbReference>